<reference evidence="9 10" key="1">
    <citation type="submission" date="2017-06" db="EMBL/GenBank/DDBJ databases">
        <title>Streptomyces albireticuli Genome sequencing and assembly.</title>
        <authorList>
            <person name="Wang Y."/>
            <person name="Du B."/>
            <person name="Ding Y."/>
            <person name="Liu H."/>
            <person name="Hou Q."/>
            <person name="Liu K."/>
            <person name="Yao L."/>
            <person name="Wang C."/>
        </authorList>
    </citation>
    <scope>NUCLEOTIDE SEQUENCE [LARGE SCALE GENOMIC DNA]</scope>
    <source>
        <strain evidence="9 10">MDJK11</strain>
    </source>
</reference>
<keyword evidence="2" id="KW-0436">Ligase</keyword>
<evidence type="ECO:0000259" key="7">
    <source>
        <dbReference type="PROSITE" id="PS51986"/>
    </source>
</evidence>
<sequence>MTDTPHPAAPRDYAHMSTGSRDFIARHGLWDDRHEEAAAELEAALESLDFVRLVFADPHGLARSKTLTAEAFRTVLRNGMDHSPGPFVFDTGHATAVDFTVAGGGIGVDELLGAGDFVLVPDPLTFRRLPYTGPRTGWVIGDEYLRSGAPHPLSGRAVLRRLCAGLRDRGQDYVVGLEVEWYLTRLTGEHFSGRPGGFGVQGHPPAVEPVNGGYQFNLDGLVDALEPVLAPLTRSLTGLGLPLRSVEHESGPGQLEFTFAPQSALDAADSMLLFRTATKQICARLGHHASFMALPGIPGFDASGWHLHQSLARAGTGENLFTSPDGADVLSETGRRFLAGLLDHAADAALLCVPTVNGYRRMNGCFSLAPSRRAWSVESRGAFLRVLGAHGDPATHIENRMGEPCANPYLYLAGQLAAGLDGVGRALAPGEPAADPYDSALPALPSSLREARDALAASDFYRGVLGAPLVDCLLRLKTSELRRYTAWQAGTAQGDEAHVSEWEHREYFATY</sequence>
<dbReference type="InterPro" id="IPR036651">
    <property type="entry name" value="Gln_synt_N_sf"/>
</dbReference>
<dbReference type="Gene3D" id="3.30.590.10">
    <property type="entry name" value="Glutamine synthetase/guanido kinase, catalytic domain"/>
    <property type="match status" value="1"/>
</dbReference>
<evidence type="ECO:0000313" key="9">
    <source>
        <dbReference type="EMBL" id="ARZ72198.1"/>
    </source>
</evidence>
<evidence type="ECO:0000256" key="2">
    <source>
        <dbReference type="ARBA" id="ARBA00022598"/>
    </source>
</evidence>
<accession>A0A1Z2LD93</accession>
<dbReference type="Proteomes" id="UP000195755">
    <property type="component" value="Chromosome"/>
</dbReference>
<dbReference type="AlphaFoldDB" id="A0A1Z2LD93"/>
<dbReference type="KEGG" id="salj:SMD11_6622"/>
<dbReference type="GO" id="GO:0004356">
    <property type="term" value="F:glutamine synthetase activity"/>
    <property type="evidence" value="ECO:0007669"/>
    <property type="project" value="InterPro"/>
</dbReference>
<evidence type="ECO:0000256" key="3">
    <source>
        <dbReference type="ARBA" id="ARBA00022741"/>
    </source>
</evidence>
<evidence type="ECO:0000313" key="10">
    <source>
        <dbReference type="Proteomes" id="UP000195755"/>
    </source>
</evidence>
<keyword evidence="3" id="KW-0547">Nucleotide-binding</keyword>
<dbReference type="SMART" id="SM01230">
    <property type="entry name" value="Gln-synt_C"/>
    <property type="match status" value="1"/>
</dbReference>
<proteinExistence type="inferred from homology"/>
<evidence type="ECO:0000256" key="1">
    <source>
        <dbReference type="ARBA" id="ARBA00009897"/>
    </source>
</evidence>
<name>A0A1Z2LD93_9ACTN</name>
<dbReference type="PROSITE" id="PS51987">
    <property type="entry name" value="GS_CATALYTIC"/>
    <property type="match status" value="1"/>
</dbReference>
<feature type="domain" description="GS catalytic" evidence="8">
    <location>
        <begin position="155"/>
        <end position="511"/>
    </location>
</feature>
<dbReference type="GO" id="GO:0005524">
    <property type="term" value="F:ATP binding"/>
    <property type="evidence" value="ECO:0007669"/>
    <property type="project" value="UniProtKB-KW"/>
</dbReference>
<gene>
    <name evidence="9" type="primary">glnA</name>
    <name evidence="9" type="ORF">SMD11_6622</name>
</gene>
<evidence type="ECO:0000256" key="5">
    <source>
        <dbReference type="PROSITE-ProRule" id="PRU01330"/>
    </source>
</evidence>
<dbReference type="PANTHER" id="PTHR43785:SF12">
    <property type="entry name" value="TYPE-1 GLUTAMINE SYNTHETASE 2"/>
    <property type="match status" value="1"/>
</dbReference>
<dbReference type="SUPFAM" id="SSF55931">
    <property type="entry name" value="Glutamine synthetase/guanido kinase"/>
    <property type="match status" value="1"/>
</dbReference>
<keyword evidence="4" id="KW-0067">ATP-binding</keyword>
<dbReference type="RefSeq" id="WP_234366279.1">
    <property type="nucleotide sequence ID" value="NZ_CP021744.1"/>
</dbReference>
<dbReference type="InterPro" id="IPR008146">
    <property type="entry name" value="Gln_synth_cat_dom"/>
</dbReference>
<dbReference type="InterPro" id="IPR008147">
    <property type="entry name" value="Gln_synt_N"/>
</dbReference>
<dbReference type="SUPFAM" id="SSF54368">
    <property type="entry name" value="Glutamine synthetase, N-terminal domain"/>
    <property type="match status" value="1"/>
</dbReference>
<dbReference type="PANTHER" id="PTHR43785">
    <property type="entry name" value="GAMMA-GLUTAMYLPUTRESCINE SYNTHETASE"/>
    <property type="match status" value="1"/>
</dbReference>
<dbReference type="InterPro" id="IPR014746">
    <property type="entry name" value="Gln_synth/guanido_kin_cat_dom"/>
</dbReference>
<comment type="similarity">
    <text evidence="1 5 6">Belongs to the glutamine synthetase family.</text>
</comment>
<feature type="domain" description="GS beta-grasp" evidence="7">
    <location>
        <begin position="46"/>
        <end position="148"/>
    </location>
</feature>
<dbReference type="Gene3D" id="3.10.20.70">
    <property type="entry name" value="Glutamine synthetase, N-terminal domain"/>
    <property type="match status" value="1"/>
</dbReference>
<dbReference type="PROSITE" id="PS51986">
    <property type="entry name" value="GS_BETA_GRASP"/>
    <property type="match status" value="1"/>
</dbReference>
<protein>
    <submittedName>
        <fullName evidence="9">Glutamine synthetase family protein</fullName>
    </submittedName>
</protein>
<evidence type="ECO:0000256" key="4">
    <source>
        <dbReference type="ARBA" id="ARBA00022840"/>
    </source>
</evidence>
<evidence type="ECO:0000256" key="6">
    <source>
        <dbReference type="RuleBase" id="RU000384"/>
    </source>
</evidence>
<dbReference type="GO" id="GO:0006542">
    <property type="term" value="P:glutamine biosynthetic process"/>
    <property type="evidence" value="ECO:0007669"/>
    <property type="project" value="InterPro"/>
</dbReference>
<dbReference type="EMBL" id="CP021744">
    <property type="protein sequence ID" value="ARZ72198.1"/>
    <property type="molecule type" value="Genomic_DNA"/>
</dbReference>
<evidence type="ECO:0000259" key="8">
    <source>
        <dbReference type="PROSITE" id="PS51987"/>
    </source>
</evidence>
<organism evidence="9 10">
    <name type="scientific">Streptomyces albireticuli</name>
    <dbReference type="NCBI Taxonomy" id="1940"/>
    <lineage>
        <taxon>Bacteria</taxon>
        <taxon>Bacillati</taxon>
        <taxon>Actinomycetota</taxon>
        <taxon>Actinomycetes</taxon>
        <taxon>Kitasatosporales</taxon>
        <taxon>Streptomycetaceae</taxon>
        <taxon>Streptomyces</taxon>
    </lineage>
</organism>
<dbReference type="Pfam" id="PF00120">
    <property type="entry name" value="Gln-synt_C"/>
    <property type="match status" value="1"/>
</dbReference>